<feature type="compositionally biased region" description="Low complexity" evidence="2">
    <location>
        <begin position="542"/>
        <end position="553"/>
    </location>
</feature>
<evidence type="ECO:0000256" key="1">
    <source>
        <dbReference type="SAM" id="Coils"/>
    </source>
</evidence>
<feature type="region of interest" description="Disordered" evidence="2">
    <location>
        <begin position="713"/>
        <end position="786"/>
    </location>
</feature>
<feature type="region of interest" description="Disordered" evidence="2">
    <location>
        <begin position="815"/>
        <end position="838"/>
    </location>
</feature>
<reference evidence="4" key="1">
    <citation type="submission" date="2019-02" db="EMBL/GenBank/DDBJ databases">
        <title>FDA dAtabase for Regulatory Grade micrObial Sequences (FDA-ARGOS): Supporting development and validation of Infectious Disease Dx tests.</title>
        <authorList>
            <person name="Duncan R."/>
            <person name="Fisher C."/>
            <person name="Tallon L."/>
            <person name="Sadzewicz L."/>
            <person name="Sengamalay N."/>
            <person name="Ott S."/>
            <person name="Godinez A."/>
            <person name="Nagaraj S."/>
            <person name="Vavikolanu K."/>
            <person name="Vyas G."/>
            <person name="Nadendla S."/>
            <person name="Aluvathingal J."/>
            <person name="Sichtig H."/>
        </authorList>
    </citation>
    <scope>NUCLEOTIDE SEQUENCE [LARGE SCALE GENOMIC DNA]</scope>
    <source>
        <strain evidence="4">FDAARGOS_360</strain>
    </source>
</reference>
<gene>
    <name evidence="3" type="ORF">CGC20_27215</name>
</gene>
<dbReference type="VEuPathDB" id="TriTrypDB:LdCL_250005300"/>
<feature type="region of interest" description="Disordered" evidence="2">
    <location>
        <begin position="338"/>
        <end position="365"/>
    </location>
</feature>
<dbReference type="EMBL" id="RHLD01000022">
    <property type="protein sequence ID" value="TPP49024.1"/>
    <property type="molecule type" value="Genomic_DNA"/>
</dbReference>
<feature type="region of interest" description="Disordered" evidence="2">
    <location>
        <begin position="971"/>
        <end position="1011"/>
    </location>
</feature>
<feature type="compositionally biased region" description="Low complexity" evidence="2">
    <location>
        <begin position="815"/>
        <end position="829"/>
    </location>
</feature>
<feature type="region of interest" description="Disordered" evidence="2">
    <location>
        <begin position="651"/>
        <end position="681"/>
    </location>
</feature>
<name>A0A504XL11_LEIDO</name>
<accession>A0A504XL11</accession>
<protein>
    <submittedName>
        <fullName evidence="3">Uncharacterized protein</fullName>
    </submittedName>
</protein>
<sequence length="1350" mass="147812">MELASNFSLLHAKLSKLGFRDWDSVSEGDVMTGNPHTYSLFLQFLYHRFPAATAALIRKHDWFILEHSDENVGAATVRLLAAETGEVHGISAAGRQGLARVEAVVAAATLPLLMTPQRSSAEQREAFLNQVYTDYAELQRQREEIDSRKRQMDFTMYESNRQDIYDVLFANVDAADGALGDWDTWERVEAVVKRYAYGKPRHTAQEKKEMGAMQSRLGNLCQVLQEKTTTIQCLTFDLDAVQKELAGVLKLLRLKDSEIRKLNSQNSTSKLQLRYLERECAELRGFRSENEPSVLKKDFGFLIEANKALEQENSQLRRRLNAQESAAGAAFTQKAFHEEEAATPCESPHERDETQPSGVPEESLDQCIEDDSYRRKLLRENIPLSGAIVDAKSEVELWKRRLEAEVSCAMEMLDRDAQLAQRMARVTGSFGGAHEELPRDNDVIVSYARYENIAETRPCLKTLSVVAAPALPSFASPSAAAQQGTSTVTLVSTTTAVPTRTTATSLQHVAPSPEQQLEPLQEQKKSLKSRSATRASRHKKTASTTAATTAPVASHNPDPPASAPTSLSRKSDIVRGPGGGRAAGTTASVPAPSTSAALTHLKSAVLQCAELSRANALRRELLHVQWFRQQLQGERERVASMVAAQLHSAVQGAEATKRDDAPQRKQAQSVSLTGEHEPLTPALPIVSKARAEVLSLGPSSSSSSAPVRLRHLVQESRPSTRQGDGDGGEVDGCPMGSARDGGGETGLSASPSRPLRSTSPALHARTSVAWRNPSAPSISTGHARNATDNTTVSLDVLQPSASCADAVVAPVSPITRKGGQAAGGTATRGAGTGPEKAGVQRRGARAEGLALHVDWLRQQVQQLALEAAAFRNEVQEALGLLSMLFAQQQLHVRHTPEAEAMCTMKAAAQQALEEAAIARAVHLLEQDCGAKLRDFYAATPKPLPEKATDEEWLAHELRLAALEMIRETPQSHAMCGGDGQEYSAGATPQAAGSTPPRRPWLTGEKEDGAGRRGHQFFDEDILQPRQPWPKGTFGTANRWNASVANRSGGHRGYVEETREGDDADGMRLRQEVVHDGPRTLGSALQPLPSQPLDWYWVARNLLGVELPGADHHETSHEPRMRMGGFRATANLSPTSWWWHAPPADIESLRPTVLRYDFGAAQRQAQECVREHVKQATAYICGSSFDDFVRQYIVPIISTATRVTSGSGMDAALRAAVRQLREKARQQCKRDVRLLLNRVANNIRTRNLLRSRVVHGEGFVSYVGVLYNRWRDRLEQERRQMRAEQRARQASVLSLMHLQAPADSAMASIRPPMRSSARAHDSGISGGGVCLPQCPLQPSSYHFDRVKFGNT</sequence>
<evidence type="ECO:0000256" key="2">
    <source>
        <dbReference type="SAM" id="MobiDB-lite"/>
    </source>
</evidence>
<dbReference type="Proteomes" id="UP000318821">
    <property type="component" value="Unassembled WGS sequence"/>
</dbReference>
<evidence type="ECO:0000313" key="4">
    <source>
        <dbReference type="Proteomes" id="UP000318821"/>
    </source>
</evidence>
<feature type="compositionally biased region" description="Polar residues" evidence="2">
    <location>
        <begin position="774"/>
        <end position="786"/>
    </location>
</feature>
<organism evidence="3 4">
    <name type="scientific">Leishmania donovani</name>
    <dbReference type="NCBI Taxonomy" id="5661"/>
    <lineage>
        <taxon>Eukaryota</taxon>
        <taxon>Discoba</taxon>
        <taxon>Euglenozoa</taxon>
        <taxon>Kinetoplastea</taxon>
        <taxon>Metakinetoplastina</taxon>
        <taxon>Trypanosomatida</taxon>
        <taxon>Trypanosomatidae</taxon>
        <taxon>Leishmaniinae</taxon>
        <taxon>Leishmania</taxon>
    </lineage>
</organism>
<feature type="compositionally biased region" description="Polar residues" evidence="2">
    <location>
        <begin position="747"/>
        <end position="760"/>
    </location>
</feature>
<feature type="coiled-coil region" evidence="1">
    <location>
        <begin position="259"/>
        <end position="326"/>
    </location>
</feature>
<keyword evidence="1" id="KW-0175">Coiled coil</keyword>
<dbReference type="VEuPathDB" id="TriTrypDB:LdBPK_250040.1"/>
<proteinExistence type="predicted"/>
<dbReference type="VEuPathDB" id="TriTrypDB:LDHU3_25.0050"/>
<comment type="caution">
    <text evidence="3">The sequence shown here is derived from an EMBL/GenBank/DDBJ whole genome shotgun (WGS) entry which is preliminary data.</text>
</comment>
<feature type="compositionally biased region" description="Low complexity" evidence="2">
    <location>
        <begin position="504"/>
        <end position="520"/>
    </location>
</feature>
<evidence type="ECO:0000313" key="3">
    <source>
        <dbReference type="EMBL" id="TPP49024.1"/>
    </source>
</evidence>
<feature type="region of interest" description="Disordered" evidence="2">
    <location>
        <begin position="504"/>
        <end position="591"/>
    </location>
</feature>